<dbReference type="Proteomes" id="UP000615446">
    <property type="component" value="Unassembled WGS sequence"/>
</dbReference>
<evidence type="ECO:0000313" key="2">
    <source>
        <dbReference type="Proteomes" id="UP000615446"/>
    </source>
</evidence>
<sequence>MEWYSYRQKRLKLYLRWHKRGRKHEFNNVIYEYSDSEDDYNIEGRAIQKILEEIINSITWKQMPNLKERDLRVIIYLIVKEYIRDKWDENDVTEGEEYILNKIKGRPIVKRSGNIRKRTENKTEENKREILESTHIEQMDEGEVIIEEIETKIKASVEEWRTLIQLGFLIEDINDEDFIKKFREIKNEEEIKPTI</sequence>
<organism evidence="1 2">
    <name type="scientific">Rhizophagus clarus</name>
    <dbReference type="NCBI Taxonomy" id="94130"/>
    <lineage>
        <taxon>Eukaryota</taxon>
        <taxon>Fungi</taxon>
        <taxon>Fungi incertae sedis</taxon>
        <taxon>Mucoromycota</taxon>
        <taxon>Glomeromycotina</taxon>
        <taxon>Glomeromycetes</taxon>
        <taxon>Glomerales</taxon>
        <taxon>Glomeraceae</taxon>
        <taxon>Rhizophagus</taxon>
    </lineage>
</organism>
<name>A0A8H3KZB0_9GLOM</name>
<protein>
    <submittedName>
        <fullName evidence="1">Uncharacterized protein</fullName>
    </submittedName>
</protein>
<gene>
    <name evidence="1" type="ORF">RCL2_000612700</name>
</gene>
<evidence type="ECO:0000313" key="1">
    <source>
        <dbReference type="EMBL" id="GES78818.1"/>
    </source>
</evidence>
<dbReference type="EMBL" id="BLAL01000040">
    <property type="protein sequence ID" value="GES78818.1"/>
    <property type="molecule type" value="Genomic_DNA"/>
</dbReference>
<reference evidence="1" key="1">
    <citation type="submission" date="2019-10" db="EMBL/GenBank/DDBJ databases">
        <title>Conservation and host-specific expression of non-tandemly repeated heterogenous ribosome RNA gene in arbuscular mycorrhizal fungi.</title>
        <authorList>
            <person name="Maeda T."/>
            <person name="Kobayashi Y."/>
            <person name="Nakagawa T."/>
            <person name="Ezawa T."/>
            <person name="Yamaguchi K."/>
            <person name="Bino T."/>
            <person name="Nishimoto Y."/>
            <person name="Shigenobu S."/>
            <person name="Kawaguchi M."/>
        </authorList>
    </citation>
    <scope>NUCLEOTIDE SEQUENCE</scope>
    <source>
        <strain evidence="1">HR1</strain>
    </source>
</reference>
<accession>A0A8H3KZB0</accession>
<dbReference type="AlphaFoldDB" id="A0A8H3KZB0"/>
<proteinExistence type="predicted"/>
<comment type="caution">
    <text evidence="1">The sequence shown here is derived from an EMBL/GenBank/DDBJ whole genome shotgun (WGS) entry which is preliminary data.</text>
</comment>